<evidence type="ECO:0000313" key="10">
    <source>
        <dbReference type="Proteomes" id="UP000181901"/>
    </source>
</evidence>
<keyword evidence="2 6" id="KW-0479">Metal-binding</keyword>
<dbReference type="Gene3D" id="3.40.50.720">
    <property type="entry name" value="NAD(P)-binding Rossmann-like Domain"/>
    <property type="match status" value="1"/>
</dbReference>
<dbReference type="InterPro" id="IPR020843">
    <property type="entry name" value="ER"/>
</dbReference>
<proteinExistence type="inferred from homology"/>
<dbReference type="Pfam" id="PF00107">
    <property type="entry name" value="ADH_zinc_N"/>
    <property type="match status" value="1"/>
</dbReference>
<dbReference type="InterPro" id="IPR013154">
    <property type="entry name" value="ADH-like_N"/>
</dbReference>
<dbReference type="Gene3D" id="3.90.180.10">
    <property type="entry name" value="Medium-chain alcohol dehydrogenases, catalytic domain"/>
    <property type="match status" value="1"/>
</dbReference>
<keyword evidence="3 6" id="KW-0862">Zinc</keyword>
<dbReference type="Proteomes" id="UP000181901">
    <property type="component" value="Unassembled WGS sequence"/>
</dbReference>
<dbReference type="InterPro" id="IPR047109">
    <property type="entry name" value="CAD-like"/>
</dbReference>
<dbReference type="FunFam" id="3.40.50.720:FF:000022">
    <property type="entry name" value="Cinnamyl alcohol dehydrogenase"/>
    <property type="match status" value="1"/>
</dbReference>
<evidence type="ECO:0000256" key="2">
    <source>
        <dbReference type="ARBA" id="ARBA00022723"/>
    </source>
</evidence>
<dbReference type="GO" id="GO:0051536">
    <property type="term" value="F:iron-sulfur cluster binding"/>
    <property type="evidence" value="ECO:0007669"/>
    <property type="project" value="UniProtKB-KW"/>
</dbReference>
<sequence length="410" mass="44066">MCESCKNKTHIAEKSVSDPADKSRREFIATGAKIAAGLTLAPVIGAGLTAGTAEAQTKGDVMKESIVHAWGADSAEGHFHPMDIKRRAVGPDDVKMDILFAGICHSDIHTVHGDWWPAHYPVVPGHEMVGRVVAVGSNVTRFKVGDVGGVGCMVDSCGVCENCKADREQNCLNGTTFTYDSADKVSGGFTYGGYSKSIVVKEHFVVNVPDNMDLARVAPIMCAGITTFSPMRHWELMKGQNLAVVGLGGLGHMAVKLGVGHGANVTVFTTTPDKIPDARKMGAKDAVLWSDKAAFDRYKGSFDLMISTVPVPFKVQPFLELLKLDATLVNVGDLFDMDGINGMALAFGRHSLAGSMIGGMKETQAVIDYCASHNIAPDVEIIKPSEIERAYQSVMNKEVRYRFVIDMQNA</sequence>
<feature type="domain" description="Enoyl reductase (ER)" evidence="8">
    <location>
        <begin position="77"/>
        <end position="405"/>
    </location>
</feature>
<dbReference type="InterPro" id="IPR029752">
    <property type="entry name" value="D-isomer_DH_CS1"/>
</dbReference>
<dbReference type="SMART" id="SM00829">
    <property type="entry name" value="PKS_ER"/>
    <property type="match status" value="1"/>
</dbReference>
<dbReference type="OrthoDB" id="9773078at2"/>
<keyword evidence="4 9" id="KW-0560">Oxidoreductase</keyword>
<dbReference type="InterPro" id="IPR002328">
    <property type="entry name" value="ADH_Zn_CS"/>
</dbReference>
<evidence type="ECO:0000313" key="9">
    <source>
        <dbReference type="EMBL" id="OIQ51389.1"/>
    </source>
</evidence>
<keyword evidence="10" id="KW-1185">Reference proteome</keyword>
<evidence type="ECO:0000256" key="3">
    <source>
        <dbReference type="ARBA" id="ARBA00022833"/>
    </source>
</evidence>
<keyword evidence="5" id="KW-0411">Iron-sulfur</keyword>
<dbReference type="InterPro" id="IPR013149">
    <property type="entry name" value="ADH-like_C"/>
</dbReference>
<evidence type="ECO:0000256" key="5">
    <source>
        <dbReference type="ARBA" id="ARBA00023014"/>
    </source>
</evidence>
<dbReference type="SUPFAM" id="SSF50129">
    <property type="entry name" value="GroES-like"/>
    <property type="match status" value="1"/>
</dbReference>
<evidence type="ECO:0000256" key="6">
    <source>
        <dbReference type="RuleBase" id="RU361277"/>
    </source>
</evidence>
<dbReference type="Pfam" id="PF08240">
    <property type="entry name" value="ADH_N"/>
    <property type="match status" value="1"/>
</dbReference>
<organism evidence="9 10">
    <name type="scientific">Pseudodesulfovibrio hydrargyri</name>
    <dbReference type="NCBI Taxonomy" id="2125990"/>
    <lineage>
        <taxon>Bacteria</taxon>
        <taxon>Pseudomonadati</taxon>
        <taxon>Thermodesulfobacteriota</taxon>
        <taxon>Desulfovibrionia</taxon>
        <taxon>Desulfovibrionales</taxon>
        <taxon>Desulfovibrionaceae</taxon>
    </lineage>
</organism>
<accession>A0A1J5MXX7</accession>
<dbReference type="CDD" id="cd05283">
    <property type="entry name" value="CAD1"/>
    <property type="match status" value="1"/>
</dbReference>
<evidence type="ECO:0000256" key="7">
    <source>
        <dbReference type="SAM" id="MobiDB-lite"/>
    </source>
</evidence>
<dbReference type="SUPFAM" id="SSF51735">
    <property type="entry name" value="NAD(P)-binding Rossmann-fold domains"/>
    <property type="match status" value="1"/>
</dbReference>
<dbReference type="EMBL" id="LKAQ01000004">
    <property type="protein sequence ID" value="OIQ51389.1"/>
    <property type="molecule type" value="Genomic_DNA"/>
</dbReference>
<comment type="similarity">
    <text evidence="6">Belongs to the zinc-containing alcohol dehydrogenase family.</text>
</comment>
<feature type="region of interest" description="Disordered" evidence="7">
    <location>
        <begin position="1"/>
        <end position="20"/>
    </location>
</feature>
<dbReference type="PROSITE" id="PS00065">
    <property type="entry name" value="D_2_HYDROXYACID_DH_1"/>
    <property type="match status" value="1"/>
</dbReference>
<dbReference type="PROSITE" id="PS00059">
    <property type="entry name" value="ADH_ZINC"/>
    <property type="match status" value="1"/>
</dbReference>
<dbReference type="AlphaFoldDB" id="A0A1J5MXX7"/>
<dbReference type="InterPro" id="IPR036291">
    <property type="entry name" value="NAD(P)-bd_dom_sf"/>
</dbReference>
<comment type="cofactor">
    <cofactor evidence="1 6">
        <name>Zn(2+)</name>
        <dbReference type="ChEBI" id="CHEBI:29105"/>
    </cofactor>
</comment>
<evidence type="ECO:0000256" key="4">
    <source>
        <dbReference type="ARBA" id="ARBA00023002"/>
    </source>
</evidence>
<comment type="caution">
    <text evidence="9">The sequence shown here is derived from an EMBL/GenBank/DDBJ whole genome shotgun (WGS) entry which is preliminary data.</text>
</comment>
<dbReference type="PROSITE" id="PS51318">
    <property type="entry name" value="TAT"/>
    <property type="match status" value="1"/>
</dbReference>
<reference evidence="9 10" key="1">
    <citation type="submission" date="2015-09" db="EMBL/GenBank/DDBJ databases">
        <title>Genome of Desulfovibrio dechloracetivorans BerOc1, a mercury methylating strain isolated from highly hydrocarbons and metals contaminated coastal sediments.</title>
        <authorList>
            <person name="Goni Urriza M."/>
            <person name="Gassie C."/>
            <person name="Bouchez O."/>
            <person name="Klopp C."/>
            <person name="Ranchou-Peyruse A."/>
            <person name="Remy G."/>
        </authorList>
    </citation>
    <scope>NUCLEOTIDE SEQUENCE [LARGE SCALE GENOMIC DNA]</scope>
    <source>
        <strain evidence="9 10">BerOc1</strain>
    </source>
</reference>
<gene>
    <name evidence="9" type="primary">adhC2_2</name>
    <name evidence="9" type="ORF">BerOc1_03341</name>
</gene>
<feature type="compositionally biased region" description="Basic and acidic residues" evidence="7">
    <location>
        <begin position="10"/>
        <end position="20"/>
    </location>
</feature>
<evidence type="ECO:0000259" key="8">
    <source>
        <dbReference type="SMART" id="SM00829"/>
    </source>
</evidence>
<evidence type="ECO:0000256" key="1">
    <source>
        <dbReference type="ARBA" id="ARBA00001947"/>
    </source>
</evidence>
<dbReference type="GO" id="GO:0008106">
    <property type="term" value="F:alcohol dehydrogenase (NADP+) activity"/>
    <property type="evidence" value="ECO:0007669"/>
    <property type="project" value="UniProtKB-EC"/>
</dbReference>
<dbReference type="EC" id="1.1.1.2" evidence="9"/>
<dbReference type="RefSeq" id="WP_084641658.1">
    <property type="nucleotide sequence ID" value="NZ_LKAQ01000004.1"/>
</dbReference>
<dbReference type="GO" id="GO:0008270">
    <property type="term" value="F:zinc ion binding"/>
    <property type="evidence" value="ECO:0007669"/>
    <property type="project" value="InterPro"/>
</dbReference>
<dbReference type="PANTHER" id="PTHR42683">
    <property type="entry name" value="ALDEHYDE REDUCTASE"/>
    <property type="match status" value="1"/>
</dbReference>
<name>A0A1J5MXX7_9BACT</name>
<protein>
    <submittedName>
        <fullName evidence="9">NADP-dependent alcohol dehydrogenase C 2</fullName>
        <ecNumber evidence="9">1.1.1.2</ecNumber>
    </submittedName>
</protein>
<dbReference type="InterPro" id="IPR011032">
    <property type="entry name" value="GroES-like_sf"/>
</dbReference>
<keyword evidence="5" id="KW-0408">Iron</keyword>
<dbReference type="InterPro" id="IPR006311">
    <property type="entry name" value="TAT_signal"/>
</dbReference>